<proteinExistence type="predicted"/>
<name>A0ACC1NH48_9APHY</name>
<organism evidence="1 2">
    <name type="scientific">Trametes sanguinea</name>
    <dbReference type="NCBI Taxonomy" id="158606"/>
    <lineage>
        <taxon>Eukaryota</taxon>
        <taxon>Fungi</taxon>
        <taxon>Dikarya</taxon>
        <taxon>Basidiomycota</taxon>
        <taxon>Agaricomycotina</taxon>
        <taxon>Agaricomycetes</taxon>
        <taxon>Polyporales</taxon>
        <taxon>Polyporaceae</taxon>
        <taxon>Trametes</taxon>
    </lineage>
</organism>
<evidence type="ECO:0000313" key="2">
    <source>
        <dbReference type="Proteomes" id="UP001144978"/>
    </source>
</evidence>
<keyword evidence="2" id="KW-1185">Reference proteome</keyword>
<evidence type="ECO:0000313" key="1">
    <source>
        <dbReference type="EMBL" id="KAJ2978615.1"/>
    </source>
</evidence>
<dbReference type="EMBL" id="JANSHE010004332">
    <property type="protein sequence ID" value="KAJ2978615.1"/>
    <property type="molecule type" value="Genomic_DNA"/>
</dbReference>
<protein>
    <submittedName>
        <fullName evidence="1">Uncharacterized protein</fullName>
    </submittedName>
</protein>
<sequence>MIMGRLMQRITLRFERKLASTSVLTIRWRSSTSTALEYAHRMLLDYASRIALGYVHTITQRTIILGFRHPTTPASAVTASAPPPGFGLATTSESECPLPVLSGVAFPSMAATAVSRVDPERKRAEQSMKANVNDLDDVFGSSSATQSIDQHVAKGAMPTESVKESQSARHSAAKIVQGWDSDDEPIGAASSDHSTHSTPAVGRISNTTLARVRSAYEVVLQLAKDVRDETGLSTGQVFDQWFMAYAGNRTSTKANMWNLYNVYFKEHTSEELARISLDRKKPSFRELCYAAFKAHHGEKAQEILTTFQGIQQVADGLKQTVAQRTRAFKSCSSRVTNLLDSFEDHHGFSAALVLVGNSVNSDGHLATVHTTRHAERFFEDKCRATTDTIIGHMKAHVYHQVSQVMVSSAWEDERQAGKSTTAKVKQKASEKETGVASQHHPNAVLQAGTSSARPTASSPTKLAQPEDDEDLLVLRKDKPKYICQKLRNMLGEIGVQVNASLFPWKMLAHFLAANGVWMDNWPDNVPWPGESVSDPTKSRKPTKGITTLKSAEINALLAALKAPVHRIRVHKCQDDHEKLGFASRPSPGCSAGDLWCTTTIDIHTQARSTAFC</sequence>
<dbReference type="Proteomes" id="UP001144978">
    <property type="component" value="Unassembled WGS sequence"/>
</dbReference>
<gene>
    <name evidence="1" type="ORF">NUW54_g11260</name>
</gene>
<accession>A0ACC1NH48</accession>
<reference evidence="1" key="1">
    <citation type="submission" date="2022-08" db="EMBL/GenBank/DDBJ databases">
        <title>Genome Sequence of Pycnoporus sanguineus.</title>
        <authorList>
            <person name="Buettner E."/>
        </authorList>
    </citation>
    <scope>NUCLEOTIDE SEQUENCE</scope>
    <source>
        <strain evidence="1">CG-C14</strain>
    </source>
</reference>
<comment type="caution">
    <text evidence="1">The sequence shown here is derived from an EMBL/GenBank/DDBJ whole genome shotgun (WGS) entry which is preliminary data.</text>
</comment>